<name>A0A0A8X9L1_MESS1</name>
<dbReference type="GO" id="GO:0016887">
    <property type="term" value="F:ATP hydrolysis activity"/>
    <property type="evidence" value="ECO:0007669"/>
    <property type="project" value="InterPro"/>
</dbReference>
<evidence type="ECO:0000313" key="5">
    <source>
        <dbReference type="EMBL" id="GAM16628.1"/>
    </source>
</evidence>
<evidence type="ECO:0000256" key="3">
    <source>
        <dbReference type="ARBA" id="ARBA00022840"/>
    </source>
</evidence>
<keyword evidence="2" id="KW-0547">Nucleotide-binding</keyword>
<evidence type="ECO:0000256" key="2">
    <source>
        <dbReference type="ARBA" id="ARBA00022741"/>
    </source>
</evidence>
<dbReference type="Gene3D" id="3.40.50.300">
    <property type="entry name" value="P-loop containing nucleotide triphosphate hydrolases"/>
    <property type="match status" value="1"/>
</dbReference>
<dbReference type="InterPro" id="IPR017871">
    <property type="entry name" value="ABC_transporter-like_CS"/>
</dbReference>
<evidence type="ECO:0000259" key="4">
    <source>
        <dbReference type="PROSITE" id="PS50893"/>
    </source>
</evidence>
<organism evidence="5 6">
    <name type="scientific">Mesobacillus selenatarsenatis (strain DSM 18680 / JCM 14380 / FERM P-15431 / SF-1)</name>
    <dbReference type="NCBI Taxonomy" id="1321606"/>
    <lineage>
        <taxon>Bacteria</taxon>
        <taxon>Bacillati</taxon>
        <taxon>Bacillota</taxon>
        <taxon>Bacilli</taxon>
        <taxon>Bacillales</taxon>
        <taxon>Bacillaceae</taxon>
        <taxon>Mesobacillus</taxon>
    </lineage>
</organism>
<dbReference type="SUPFAM" id="SSF52540">
    <property type="entry name" value="P-loop containing nucleoside triphosphate hydrolases"/>
    <property type="match status" value="1"/>
</dbReference>
<dbReference type="PROSITE" id="PS50893">
    <property type="entry name" value="ABC_TRANSPORTER_2"/>
    <property type="match status" value="1"/>
</dbReference>
<comment type="caution">
    <text evidence="5">The sequence shown here is derived from an EMBL/GenBank/DDBJ whole genome shotgun (WGS) entry which is preliminary data.</text>
</comment>
<dbReference type="PROSITE" id="PS00211">
    <property type="entry name" value="ABC_TRANSPORTER_1"/>
    <property type="match status" value="1"/>
</dbReference>
<dbReference type="GO" id="GO:0005524">
    <property type="term" value="F:ATP binding"/>
    <property type="evidence" value="ECO:0007669"/>
    <property type="project" value="UniProtKB-KW"/>
</dbReference>
<dbReference type="OrthoDB" id="9802264at2"/>
<dbReference type="STRING" id="1321606.SAMD00020551_4858"/>
<dbReference type="InterPro" id="IPR003593">
    <property type="entry name" value="AAA+_ATPase"/>
</dbReference>
<evidence type="ECO:0000313" key="6">
    <source>
        <dbReference type="Proteomes" id="UP000031014"/>
    </source>
</evidence>
<dbReference type="InterPro" id="IPR003439">
    <property type="entry name" value="ABC_transporter-like_ATP-bd"/>
</dbReference>
<keyword evidence="1" id="KW-0813">Transport</keyword>
<keyword evidence="6" id="KW-1185">Reference proteome</keyword>
<reference evidence="5 6" key="1">
    <citation type="submission" date="2013-06" db="EMBL/GenBank/DDBJ databases">
        <title>Whole genome shotgun sequence of Bacillus selenatarsenatis SF-1.</title>
        <authorList>
            <person name="Kuroda M."/>
            <person name="Sei K."/>
            <person name="Yamashita M."/>
            <person name="Ike M."/>
        </authorList>
    </citation>
    <scope>NUCLEOTIDE SEQUENCE [LARGE SCALE GENOMIC DNA]</scope>
    <source>
        <strain evidence="5 6">SF-1</strain>
    </source>
</reference>
<dbReference type="Pfam" id="PF00005">
    <property type="entry name" value="ABC_tran"/>
    <property type="match status" value="1"/>
</dbReference>
<dbReference type="SMART" id="SM00382">
    <property type="entry name" value="AAA"/>
    <property type="match status" value="1"/>
</dbReference>
<feature type="domain" description="ABC transporter" evidence="4">
    <location>
        <begin position="5"/>
        <end position="230"/>
    </location>
</feature>
<dbReference type="Proteomes" id="UP000031014">
    <property type="component" value="Unassembled WGS sequence"/>
</dbReference>
<dbReference type="AlphaFoldDB" id="A0A0A8X9L1"/>
<dbReference type="PANTHER" id="PTHR42788:SF2">
    <property type="entry name" value="ABC TRANSPORTER ATP-BINDING PROTEIN"/>
    <property type="match status" value="1"/>
</dbReference>
<dbReference type="InterPro" id="IPR027417">
    <property type="entry name" value="P-loop_NTPase"/>
</dbReference>
<dbReference type="EMBL" id="BASE01000134">
    <property type="protein sequence ID" value="GAM16628.1"/>
    <property type="molecule type" value="Genomic_DNA"/>
</dbReference>
<gene>
    <name evidence="5" type="ORF">SAMD00020551_4858</name>
</gene>
<dbReference type="PANTHER" id="PTHR42788">
    <property type="entry name" value="TAURINE IMPORT ATP-BINDING PROTEIN-RELATED"/>
    <property type="match status" value="1"/>
</dbReference>
<sequence>MEAKIRLEHVTKSFKDTGVVLDDITLHVNDGEFVSIIGPSGSGKSTIFQCIGGLLQPEKGELFLDHRKINGETGNIAYMPQQNSLLPWRTVSDNVLLGQELFHKPDKQEAQKWLRKINLSDYQDAYPHQLSGGMKQRVAFLRALLSPQSVLLLDEPFSALDEFTRFDMQKWLLSIWEEKQKSVLFITHNIEEAIFLSDRIYLLSPRPAKIIREIKLPFRRPRCDQLLMESEFLALKREIYSDLKAGGLHESV</sequence>
<accession>A0A0A8X9L1</accession>
<dbReference type="CDD" id="cd03293">
    <property type="entry name" value="ABC_NrtD_SsuB_transporters"/>
    <property type="match status" value="1"/>
</dbReference>
<protein>
    <submittedName>
        <fullName evidence="5">Hydroxymethylpyrimidine ABC transporter, ATPase component</fullName>
    </submittedName>
</protein>
<dbReference type="InterPro" id="IPR050166">
    <property type="entry name" value="ABC_transporter_ATP-bind"/>
</dbReference>
<proteinExistence type="predicted"/>
<evidence type="ECO:0000256" key="1">
    <source>
        <dbReference type="ARBA" id="ARBA00022448"/>
    </source>
</evidence>
<keyword evidence="3" id="KW-0067">ATP-binding</keyword>